<evidence type="ECO:0000313" key="2">
    <source>
        <dbReference type="EMBL" id="CAG6647264.1"/>
    </source>
</evidence>
<dbReference type="EMBL" id="HBUF01146169">
    <property type="protein sequence ID" value="CAG6647264.1"/>
    <property type="molecule type" value="Transcribed_RNA"/>
</dbReference>
<organism evidence="2">
    <name type="scientific">Cacopsylla melanoneura</name>
    <dbReference type="NCBI Taxonomy" id="428564"/>
    <lineage>
        <taxon>Eukaryota</taxon>
        <taxon>Metazoa</taxon>
        <taxon>Ecdysozoa</taxon>
        <taxon>Arthropoda</taxon>
        <taxon>Hexapoda</taxon>
        <taxon>Insecta</taxon>
        <taxon>Pterygota</taxon>
        <taxon>Neoptera</taxon>
        <taxon>Paraneoptera</taxon>
        <taxon>Hemiptera</taxon>
        <taxon>Sternorrhyncha</taxon>
        <taxon>Psylloidea</taxon>
        <taxon>Psyllidae</taxon>
        <taxon>Psyllinae</taxon>
        <taxon>Cacopsylla</taxon>
    </lineage>
</organism>
<feature type="region of interest" description="Disordered" evidence="1">
    <location>
        <begin position="448"/>
        <end position="527"/>
    </location>
</feature>
<reference evidence="2" key="1">
    <citation type="submission" date="2021-05" db="EMBL/GenBank/DDBJ databases">
        <authorList>
            <person name="Alioto T."/>
            <person name="Alioto T."/>
            <person name="Gomez Garrido J."/>
        </authorList>
    </citation>
    <scope>NUCLEOTIDE SEQUENCE</scope>
</reference>
<protein>
    <submittedName>
        <fullName evidence="2">Uncharacterized protein</fullName>
    </submittedName>
</protein>
<feature type="compositionally biased region" description="Low complexity" evidence="1">
    <location>
        <begin position="214"/>
        <end position="227"/>
    </location>
</feature>
<evidence type="ECO:0000256" key="1">
    <source>
        <dbReference type="SAM" id="MobiDB-lite"/>
    </source>
</evidence>
<feature type="compositionally biased region" description="Basic and acidic residues" evidence="1">
    <location>
        <begin position="518"/>
        <end position="527"/>
    </location>
</feature>
<sequence>MNQYISLGDLFEVSSDDRTISKAKPVIEEFLPEGWQDWQVNRGVLQAPEIPQNIRNKIRFAIPSVPLFLNVFPKEKRISERKYRAVFKSLLNWPLGRALIISPREVVVLYRSVDEEKIFLQRISPLRAEFFPRAEMNEIIGAESVDGRSDLDIESPAVEPLSPPNNSMEKDLSIRVISLESKLDSIENSLQKLVGSFESRTAQPEYGEEDDCSSSESVSSPERCSSPAIERSPCGTESVLGQSLWRPILPPASSSKSSSFLCPVTVVKEPEVKAPEPDLLETAITCQRLGQSDWDGVRYAEAEKRLKRGAVFQPLVMNNVFASQVAVPDSLLRRQERLLGSLTYGLLAQRKAFVEAQEALLRHAPAVSQSFNDLFLGEASFRSTSDDLLQLVCGKRAEILAERRKLVEPSDSVSKRALQCIPPSSSHVFDEDQLSKLALDPHVRLQRSQDFRGKKRAFDGGYGSGFPGKRVKRGDEGASLTRPRSSGGFQPRVKKEGPLRSQKGPNRGSSFKRPTIPQKKDRTARPF</sequence>
<accession>A0A8D8RE21</accession>
<proteinExistence type="predicted"/>
<feature type="compositionally biased region" description="Basic and acidic residues" evidence="1">
    <location>
        <begin position="448"/>
        <end position="458"/>
    </location>
</feature>
<name>A0A8D8RE21_9HEMI</name>
<feature type="region of interest" description="Disordered" evidence="1">
    <location>
        <begin position="201"/>
        <end position="235"/>
    </location>
</feature>
<dbReference type="AlphaFoldDB" id="A0A8D8RE21"/>